<dbReference type="InterPro" id="IPR002781">
    <property type="entry name" value="TM_pro_TauE-like"/>
</dbReference>
<keyword evidence="4 8" id="KW-1003">Cell membrane</keyword>
<evidence type="ECO:0000256" key="2">
    <source>
        <dbReference type="ARBA" id="ARBA00009142"/>
    </source>
</evidence>
<evidence type="ECO:0000256" key="7">
    <source>
        <dbReference type="ARBA" id="ARBA00023136"/>
    </source>
</evidence>
<feature type="transmembrane region" description="Helical" evidence="8">
    <location>
        <begin position="166"/>
        <end position="186"/>
    </location>
</feature>
<keyword evidence="7 8" id="KW-0472">Membrane</keyword>
<feature type="transmembrane region" description="Helical" evidence="8">
    <location>
        <begin position="134"/>
        <end position="154"/>
    </location>
</feature>
<evidence type="ECO:0000256" key="1">
    <source>
        <dbReference type="ARBA" id="ARBA00004651"/>
    </source>
</evidence>
<dbReference type="PATRIC" id="fig|1423784.4.peg.1300"/>
<dbReference type="GO" id="GO:0005886">
    <property type="term" value="C:plasma membrane"/>
    <property type="evidence" value="ECO:0007669"/>
    <property type="project" value="UniProtKB-SubCell"/>
</dbReference>
<proteinExistence type="inferred from homology"/>
<evidence type="ECO:0000256" key="6">
    <source>
        <dbReference type="ARBA" id="ARBA00022989"/>
    </source>
</evidence>
<dbReference type="Proteomes" id="UP000051957">
    <property type="component" value="Unassembled WGS sequence"/>
</dbReference>
<comment type="similarity">
    <text evidence="2 8">Belongs to the 4-toluene sulfonate uptake permease (TSUP) (TC 2.A.102) family.</text>
</comment>
<name>A0A0R1YZ44_9LACO</name>
<feature type="transmembrane region" description="Helical" evidence="8">
    <location>
        <begin position="76"/>
        <end position="97"/>
    </location>
</feature>
<evidence type="ECO:0000256" key="3">
    <source>
        <dbReference type="ARBA" id="ARBA00022448"/>
    </source>
</evidence>
<sequence length="259" mass="27430">MKRDGGMVTEFLIVCPLVFLAGFVDAIGGGGGLISLPAYLMAGIPAHFAVGTNKLSSAMGTTVATLEFARSGYIRLKLAFFSVLAAIVGSSFGANMALHISEYYFRLILLIVLPLTALYLLLNKHALNSKLADSAKLTVSQFVATLFISVSLGAWDGFYGPGTGTFLILTLVGIAHLPINLAAGNTKVINLTTNVTALAVFLLNDKVLILLGLTAGIFSIVGNFLGASYYKKFGSAIARPIIIVVLLIFFAKTIWQFVS</sequence>
<keyword evidence="6 8" id="KW-1133">Transmembrane helix</keyword>
<dbReference type="PANTHER" id="PTHR30269">
    <property type="entry name" value="TRANSMEMBRANE PROTEIN YFCA"/>
    <property type="match status" value="1"/>
</dbReference>
<dbReference type="EMBL" id="AZGK01000022">
    <property type="protein sequence ID" value="KRM44843.1"/>
    <property type="molecule type" value="Genomic_DNA"/>
</dbReference>
<comment type="caution">
    <text evidence="9">The sequence shown here is derived from an EMBL/GenBank/DDBJ whole genome shotgun (WGS) entry which is preliminary data.</text>
</comment>
<feature type="transmembrane region" description="Helical" evidence="8">
    <location>
        <begin position="36"/>
        <end position="55"/>
    </location>
</feature>
<evidence type="ECO:0000256" key="5">
    <source>
        <dbReference type="ARBA" id="ARBA00022692"/>
    </source>
</evidence>
<gene>
    <name evidence="9" type="ORF">FC51_GL001284</name>
</gene>
<evidence type="ECO:0000256" key="4">
    <source>
        <dbReference type="ARBA" id="ARBA00022475"/>
    </source>
</evidence>
<feature type="transmembrane region" description="Helical" evidence="8">
    <location>
        <begin position="103"/>
        <end position="122"/>
    </location>
</feature>
<dbReference type="AlphaFoldDB" id="A0A0R1YZ44"/>
<feature type="transmembrane region" description="Helical" evidence="8">
    <location>
        <begin position="207"/>
        <end position="230"/>
    </location>
</feature>
<keyword evidence="5 8" id="KW-0812">Transmembrane</keyword>
<dbReference type="PANTHER" id="PTHR30269:SF0">
    <property type="entry name" value="MEMBRANE TRANSPORTER PROTEIN YFCA-RELATED"/>
    <property type="match status" value="1"/>
</dbReference>
<keyword evidence="3" id="KW-0813">Transport</keyword>
<feature type="transmembrane region" description="Helical" evidence="8">
    <location>
        <begin position="236"/>
        <end position="255"/>
    </location>
</feature>
<reference evidence="9 10" key="1">
    <citation type="journal article" date="2015" name="Genome Announc.">
        <title>Expanding the biotechnology potential of lactobacilli through comparative genomics of 213 strains and associated genera.</title>
        <authorList>
            <person name="Sun Z."/>
            <person name="Harris H.M."/>
            <person name="McCann A."/>
            <person name="Guo C."/>
            <person name="Argimon S."/>
            <person name="Zhang W."/>
            <person name="Yang X."/>
            <person name="Jeffery I.B."/>
            <person name="Cooney J.C."/>
            <person name="Kagawa T.F."/>
            <person name="Liu W."/>
            <person name="Song Y."/>
            <person name="Salvetti E."/>
            <person name="Wrobel A."/>
            <person name="Rasinkangas P."/>
            <person name="Parkhill J."/>
            <person name="Rea M.C."/>
            <person name="O'Sullivan O."/>
            <person name="Ritari J."/>
            <person name="Douillard F.P."/>
            <person name="Paul Ross R."/>
            <person name="Yang R."/>
            <person name="Briner A.E."/>
            <person name="Felis G.E."/>
            <person name="de Vos W.M."/>
            <person name="Barrangou R."/>
            <person name="Klaenhammer T.R."/>
            <person name="Caufield P.W."/>
            <person name="Cui Y."/>
            <person name="Zhang H."/>
            <person name="O'Toole P.W."/>
        </authorList>
    </citation>
    <scope>NUCLEOTIDE SEQUENCE [LARGE SCALE GENOMIC DNA]</scope>
    <source>
        <strain evidence="9 10">DSM 5707</strain>
    </source>
</reference>
<evidence type="ECO:0000313" key="9">
    <source>
        <dbReference type="EMBL" id="KRM44843.1"/>
    </source>
</evidence>
<comment type="subcellular location">
    <subcellularLocation>
        <location evidence="1 8">Cell membrane</location>
        <topology evidence="1 8">Multi-pass membrane protein</topology>
    </subcellularLocation>
</comment>
<protein>
    <recommendedName>
        <fullName evidence="8">Probable membrane transporter protein</fullName>
    </recommendedName>
</protein>
<dbReference type="Pfam" id="PF01925">
    <property type="entry name" value="TauE"/>
    <property type="match status" value="1"/>
</dbReference>
<evidence type="ECO:0000313" key="10">
    <source>
        <dbReference type="Proteomes" id="UP000051957"/>
    </source>
</evidence>
<organism evidence="9 10">
    <name type="scientific">Lentilactobacillus parabuchneri DSM 5707 = NBRC 107865</name>
    <dbReference type="NCBI Taxonomy" id="1423784"/>
    <lineage>
        <taxon>Bacteria</taxon>
        <taxon>Bacillati</taxon>
        <taxon>Bacillota</taxon>
        <taxon>Bacilli</taxon>
        <taxon>Lactobacillales</taxon>
        <taxon>Lactobacillaceae</taxon>
        <taxon>Lentilactobacillus</taxon>
    </lineage>
</organism>
<evidence type="ECO:0000256" key="8">
    <source>
        <dbReference type="RuleBase" id="RU363041"/>
    </source>
</evidence>
<accession>A0A0R1YZ44</accession>
<dbReference type="InterPro" id="IPR052017">
    <property type="entry name" value="TSUP"/>
</dbReference>